<comment type="caution">
    <text evidence="1">The sequence shown here is derived from an EMBL/GenBank/DDBJ whole genome shotgun (WGS) entry which is preliminary data.</text>
</comment>
<accession>A0A926JW11</accession>
<dbReference type="EMBL" id="JACVDC010000096">
    <property type="protein sequence ID" value="MBC9798222.1"/>
    <property type="molecule type" value="Genomic_DNA"/>
</dbReference>
<dbReference type="AlphaFoldDB" id="A0A926JW11"/>
<sequence>MNVNEKKLIDSLKHHAKDYRPTLKPHPIFKDKYQVCYFYVEGHADLLLTVRALIYLCQKINNPECFKGTPYDDKKRYIRQALDIANRLMPVGEESLMDHLNHYYKDEKLREGLE</sequence>
<reference evidence="1 2" key="1">
    <citation type="submission" date="2020-09" db="EMBL/GenBank/DDBJ databases">
        <title>Sinomicrobium weinanense sp. nov., a halophilic bacteria isolated from saline-alkali soil.</title>
        <authorList>
            <person name="Wu P."/>
            <person name="Ren H."/>
            <person name="Mei Y."/>
            <person name="Liang Y."/>
            <person name="Chen Z."/>
        </authorList>
    </citation>
    <scope>NUCLEOTIDE SEQUENCE [LARGE SCALE GENOMIC DNA]</scope>
    <source>
        <strain evidence="1 2">FJxs</strain>
    </source>
</reference>
<dbReference type="Proteomes" id="UP000653730">
    <property type="component" value="Unassembled WGS sequence"/>
</dbReference>
<name>A0A926JW11_9FLAO</name>
<evidence type="ECO:0000313" key="2">
    <source>
        <dbReference type="Proteomes" id="UP000653730"/>
    </source>
</evidence>
<proteinExistence type="predicted"/>
<keyword evidence="2" id="KW-1185">Reference proteome</keyword>
<dbReference type="RefSeq" id="WP_187967346.1">
    <property type="nucleotide sequence ID" value="NZ_JACVDC010000096.1"/>
</dbReference>
<organism evidence="1 2">
    <name type="scientific">Sinomicrobium weinanense</name>
    <dbReference type="NCBI Taxonomy" id="2842200"/>
    <lineage>
        <taxon>Bacteria</taxon>
        <taxon>Pseudomonadati</taxon>
        <taxon>Bacteroidota</taxon>
        <taxon>Flavobacteriia</taxon>
        <taxon>Flavobacteriales</taxon>
        <taxon>Flavobacteriaceae</taxon>
        <taxon>Sinomicrobium</taxon>
    </lineage>
</organism>
<gene>
    <name evidence="1" type="ORF">IBL28_19800</name>
</gene>
<evidence type="ECO:0000313" key="1">
    <source>
        <dbReference type="EMBL" id="MBC9798222.1"/>
    </source>
</evidence>
<protein>
    <submittedName>
        <fullName evidence="1">Uncharacterized protein</fullName>
    </submittedName>
</protein>